<protein>
    <recommendedName>
        <fullName evidence="5">Fungal lipase-type domain-containing protein</fullName>
    </recommendedName>
</protein>
<evidence type="ECO:0000256" key="4">
    <source>
        <dbReference type="SAM" id="MobiDB-lite"/>
    </source>
</evidence>
<evidence type="ECO:0000256" key="2">
    <source>
        <dbReference type="ARBA" id="ARBA00047591"/>
    </source>
</evidence>
<dbReference type="Gene3D" id="3.40.50.1820">
    <property type="entry name" value="alpha/beta hydrolase"/>
    <property type="match status" value="1"/>
</dbReference>
<dbReference type="Proteomes" id="UP000750711">
    <property type="component" value="Unassembled WGS sequence"/>
</dbReference>
<evidence type="ECO:0000256" key="3">
    <source>
        <dbReference type="ARBA" id="ARBA00048461"/>
    </source>
</evidence>
<gene>
    <name evidence="6" type="ORF">GP486_003311</name>
</gene>
<proteinExistence type="inferred from homology"/>
<evidence type="ECO:0000259" key="5">
    <source>
        <dbReference type="Pfam" id="PF01764"/>
    </source>
</evidence>
<comment type="caution">
    <text evidence="6">The sequence shown here is derived from an EMBL/GenBank/DDBJ whole genome shotgun (WGS) entry which is preliminary data.</text>
</comment>
<dbReference type="EMBL" id="JAGHQM010000437">
    <property type="protein sequence ID" value="KAH0561982.1"/>
    <property type="molecule type" value="Genomic_DNA"/>
</dbReference>
<comment type="catalytic activity">
    <reaction evidence="3">
        <text>a monoacylglycerol + H2O = glycerol + a fatty acid + H(+)</text>
        <dbReference type="Rhea" id="RHEA:15245"/>
        <dbReference type="ChEBI" id="CHEBI:15377"/>
        <dbReference type="ChEBI" id="CHEBI:15378"/>
        <dbReference type="ChEBI" id="CHEBI:17408"/>
        <dbReference type="ChEBI" id="CHEBI:17754"/>
        <dbReference type="ChEBI" id="CHEBI:28868"/>
    </reaction>
</comment>
<feature type="domain" description="Fungal lipase-type" evidence="5">
    <location>
        <begin position="184"/>
        <end position="340"/>
    </location>
</feature>
<dbReference type="InterPro" id="IPR029058">
    <property type="entry name" value="AB_hydrolase_fold"/>
</dbReference>
<evidence type="ECO:0000256" key="1">
    <source>
        <dbReference type="ARBA" id="ARBA00043996"/>
    </source>
</evidence>
<keyword evidence="7" id="KW-1185">Reference proteome</keyword>
<dbReference type="InterPro" id="IPR051218">
    <property type="entry name" value="Sec_MonoDiacylglyc_Lipase"/>
</dbReference>
<evidence type="ECO:0000313" key="7">
    <source>
        <dbReference type="Proteomes" id="UP000750711"/>
    </source>
</evidence>
<feature type="region of interest" description="Disordered" evidence="4">
    <location>
        <begin position="360"/>
        <end position="394"/>
    </location>
</feature>
<name>A0A9P8LCU4_9PEZI</name>
<evidence type="ECO:0000313" key="6">
    <source>
        <dbReference type="EMBL" id="KAH0561982.1"/>
    </source>
</evidence>
<dbReference type="AlphaFoldDB" id="A0A9P8LCU4"/>
<dbReference type="GO" id="GO:0006629">
    <property type="term" value="P:lipid metabolic process"/>
    <property type="evidence" value="ECO:0007669"/>
    <property type="project" value="InterPro"/>
</dbReference>
<dbReference type="PANTHER" id="PTHR45856:SF21">
    <property type="entry name" value="FUNGAL LIPASE-LIKE DOMAIN-CONTAINING PROTEIN"/>
    <property type="match status" value="1"/>
</dbReference>
<sequence>MKIFKHLHQAKRRAKVVQDSGESALGGSAKLPNSGFAFVDNSQGSSAAIAELSGSLDVALEQIDYERNPGDQLQLQLQRLYKEAAKYANSSLDGDTPAEEWNCSSVEAEVVSAAFSCAAAVYDPESEPSIAGFACRRDAYIAPTAGGTVKATAVSLVERTSPASGGGGGGGGGRPASPLLPMLVVAVRGTASRVDRMVMLNGRSKDMGALLVSGSDPARGNVDDLLSPRPADVCAHAGFLNGAEALVPAVAKHIDALAENKSAVKHVLFTGHSAGGAVASLLFAKFLSLAPTQYPSLLFSSISFGAPPVTRPDLTHPILAAANRGLVLSIVNEYDLVPRADNDYVRSLVDLYRSIYSLPPIQDRPEQDPTPRLPRLSFDTRNANPAPDPRPSWPLPSPEYFHIGQIVVFKVKLAEPAADGGAGGGAASDADDLVLRAVTVAPNHFARLLFGSVSVHGRVCYRERVKMLLEGRFNGRESWAP</sequence>
<comment type="similarity">
    <text evidence="1">Belongs to the AB hydrolase superfamily. Lipase family. Class 3 subfamily.</text>
</comment>
<dbReference type="PANTHER" id="PTHR45856">
    <property type="entry name" value="ALPHA/BETA-HYDROLASES SUPERFAMILY PROTEIN"/>
    <property type="match status" value="1"/>
</dbReference>
<dbReference type="SUPFAM" id="SSF53474">
    <property type="entry name" value="alpha/beta-Hydrolases"/>
    <property type="match status" value="1"/>
</dbReference>
<comment type="catalytic activity">
    <reaction evidence="2">
        <text>a diacylglycerol + H2O = a monoacylglycerol + a fatty acid + H(+)</text>
        <dbReference type="Rhea" id="RHEA:32731"/>
        <dbReference type="ChEBI" id="CHEBI:15377"/>
        <dbReference type="ChEBI" id="CHEBI:15378"/>
        <dbReference type="ChEBI" id="CHEBI:17408"/>
        <dbReference type="ChEBI" id="CHEBI:18035"/>
        <dbReference type="ChEBI" id="CHEBI:28868"/>
    </reaction>
</comment>
<dbReference type="Pfam" id="PF01764">
    <property type="entry name" value="Lipase_3"/>
    <property type="match status" value="1"/>
</dbReference>
<dbReference type="InterPro" id="IPR002921">
    <property type="entry name" value="Fungal_lipase-type"/>
</dbReference>
<organism evidence="6 7">
    <name type="scientific">Trichoglossum hirsutum</name>
    <dbReference type="NCBI Taxonomy" id="265104"/>
    <lineage>
        <taxon>Eukaryota</taxon>
        <taxon>Fungi</taxon>
        <taxon>Dikarya</taxon>
        <taxon>Ascomycota</taxon>
        <taxon>Pezizomycotina</taxon>
        <taxon>Geoglossomycetes</taxon>
        <taxon>Geoglossales</taxon>
        <taxon>Geoglossaceae</taxon>
        <taxon>Trichoglossum</taxon>
    </lineage>
</organism>
<accession>A0A9P8LCU4</accession>
<reference evidence="6" key="1">
    <citation type="submission" date="2021-03" db="EMBL/GenBank/DDBJ databases">
        <title>Comparative genomics and phylogenomic investigation of the class Geoglossomycetes provide insights into ecological specialization and systematics.</title>
        <authorList>
            <person name="Melie T."/>
            <person name="Pirro S."/>
            <person name="Miller A.N."/>
            <person name="Quandt A."/>
        </authorList>
    </citation>
    <scope>NUCLEOTIDE SEQUENCE</scope>
    <source>
        <strain evidence="6">CAQ_001_2017</strain>
    </source>
</reference>